<evidence type="ECO:0000313" key="2">
    <source>
        <dbReference type="EMBL" id="KAJ01981.1"/>
    </source>
</evidence>
<comment type="similarity">
    <text evidence="1">Belongs to the short-chain dehydrogenases/reductases (SDR) family.</text>
</comment>
<dbReference type="FunFam" id="3.40.50.720:FF:000084">
    <property type="entry name" value="Short-chain dehydrogenase reductase"/>
    <property type="match status" value="1"/>
</dbReference>
<sequence>MTQDLKNMALVITGAASGIGRAVAIEAAQQGVRQILATDLNAEGLASLSDTLKGRAEVSYVVTNLAEPEAAQQIAESARAAFGRIDGLVNAAGITTRASVVDGTAADFDTIFAVNTRAPFLLMQEAIKDMKNREASGVIVNIQSMNAHCGPPELALYAASKGALQTLTKNAANAHLRDGIRVNGINLGWVRTEAEHNMQANILGHGADWEKEAGRKLPLGRLVSSEETARSTLFLLSPASAPMTGVNLDLEQSVTGAPNAGIG</sequence>
<proteinExistence type="inferred from homology"/>
<comment type="caution">
    <text evidence="2">The sequence shown here is derived from an EMBL/GenBank/DDBJ whole genome shotgun (WGS) entry which is preliminary data.</text>
</comment>
<dbReference type="RefSeq" id="WP_037910567.1">
    <property type="nucleotide sequence ID" value="NZ_JEMU01000016.1"/>
</dbReference>
<dbReference type="PANTHER" id="PTHR43975">
    <property type="entry name" value="ZGC:101858"/>
    <property type="match status" value="1"/>
</dbReference>
<dbReference type="PRINTS" id="PR00080">
    <property type="entry name" value="SDRFAMILY"/>
</dbReference>
<dbReference type="EMBL" id="JEMU01000016">
    <property type="protein sequence ID" value="KAJ01981.1"/>
    <property type="molecule type" value="Genomic_DNA"/>
</dbReference>
<dbReference type="Gene3D" id="3.40.50.720">
    <property type="entry name" value="NAD(P)-binding Rossmann-like Domain"/>
    <property type="match status" value="1"/>
</dbReference>
<name>A0A061SJS5_9RHOB</name>
<dbReference type="eggNOG" id="COG1028">
    <property type="taxonomic scope" value="Bacteria"/>
</dbReference>
<dbReference type="NCBIfam" id="NF004847">
    <property type="entry name" value="PRK06198.1"/>
    <property type="match status" value="1"/>
</dbReference>
<dbReference type="STRING" id="83219.PM02_16525"/>
<dbReference type="InterPro" id="IPR002347">
    <property type="entry name" value="SDR_fam"/>
</dbReference>
<accession>A0A061SJS5</accession>
<protein>
    <submittedName>
        <fullName evidence="2">Short-chain dehydrogenase</fullName>
    </submittedName>
</protein>
<gene>
    <name evidence="2" type="ORF">PM02_16525</name>
</gene>
<dbReference type="CDD" id="cd05233">
    <property type="entry name" value="SDR_c"/>
    <property type="match status" value="1"/>
</dbReference>
<dbReference type="AlphaFoldDB" id="A0A061SJS5"/>
<evidence type="ECO:0000256" key="1">
    <source>
        <dbReference type="ARBA" id="ARBA00006484"/>
    </source>
</evidence>
<dbReference type="InterPro" id="IPR020904">
    <property type="entry name" value="Sc_DH/Rdtase_CS"/>
</dbReference>
<dbReference type="Pfam" id="PF13561">
    <property type="entry name" value="adh_short_C2"/>
    <property type="match status" value="1"/>
</dbReference>
<organism evidence="2 3">
    <name type="scientific">Sulfitobacter mediterraneus</name>
    <dbReference type="NCBI Taxonomy" id="83219"/>
    <lineage>
        <taxon>Bacteria</taxon>
        <taxon>Pseudomonadati</taxon>
        <taxon>Pseudomonadota</taxon>
        <taxon>Alphaproteobacteria</taxon>
        <taxon>Rhodobacterales</taxon>
        <taxon>Roseobacteraceae</taxon>
        <taxon>Sulfitobacter</taxon>
    </lineage>
</organism>
<reference evidence="2 3" key="1">
    <citation type="journal article" date="2014" name="Genome Announc.">
        <title>Draft Genome Sequences of Two Isolates of the Roseobacter Group, Sulfitobacter sp. Strains 3SOLIMAR09 and 1FIGIMAR09, from Harbors of Mallorca Island (Mediterranean Sea).</title>
        <authorList>
            <person name="Mas-Llado M."/>
            <person name="Pina-Villalonga J.M."/>
            <person name="Brunet-Galmes I."/>
            <person name="Nogales B."/>
            <person name="Bosch R."/>
        </authorList>
    </citation>
    <scope>NUCLEOTIDE SEQUENCE [LARGE SCALE GENOMIC DNA]</scope>
    <source>
        <strain evidence="2 3">1FIGIMAR09</strain>
    </source>
</reference>
<dbReference type="SUPFAM" id="SSF51735">
    <property type="entry name" value="NAD(P)-binding Rossmann-fold domains"/>
    <property type="match status" value="1"/>
</dbReference>
<evidence type="ECO:0000313" key="3">
    <source>
        <dbReference type="Proteomes" id="UP000027337"/>
    </source>
</evidence>
<dbReference type="PANTHER" id="PTHR43975:SF2">
    <property type="entry name" value="EG:BACR7A4.14 PROTEIN-RELATED"/>
    <property type="match status" value="1"/>
</dbReference>
<dbReference type="Proteomes" id="UP000027337">
    <property type="component" value="Unassembled WGS sequence"/>
</dbReference>
<dbReference type="PROSITE" id="PS00061">
    <property type="entry name" value="ADH_SHORT"/>
    <property type="match status" value="1"/>
</dbReference>
<dbReference type="PRINTS" id="PR00081">
    <property type="entry name" value="GDHRDH"/>
</dbReference>
<keyword evidence="3" id="KW-1185">Reference proteome</keyword>
<dbReference type="InterPro" id="IPR036291">
    <property type="entry name" value="NAD(P)-bd_dom_sf"/>
</dbReference>